<evidence type="ECO:0000313" key="2">
    <source>
        <dbReference type="EMBL" id="PIS13394.1"/>
    </source>
</evidence>
<feature type="domain" description="N-acetyltransferase" evidence="1">
    <location>
        <begin position="1"/>
        <end position="110"/>
    </location>
</feature>
<dbReference type="PROSITE" id="PS51186">
    <property type="entry name" value="GNAT"/>
    <property type="match status" value="1"/>
</dbReference>
<dbReference type="Gene3D" id="3.40.630.30">
    <property type="match status" value="1"/>
</dbReference>
<evidence type="ECO:0000313" key="3">
    <source>
        <dbReference type="Proteomes" id="UP000230353"/>
    </source>
</evidence>
<dbReference type="GO" id="GO:0016747">
    <property type="term" value="F:acyltransferase activity, transferring groups other than amino-acyl groups"/>
    <property type="evidence" value="ECO:0007669"/>
    <property type="project" value="InterPro"/>
</dbReference>
<gene>
    <name evidence="2" type="ORF">COT67_01975</name>
</gene>
<dbReference type="SUPFAM" id="SSF55729">
    <property type="entry name" value="Acyl-CoA N-acyltransferases (Nat)"/>
    <property type="match status" value="1"/>
</dbReference>
<reference evidence="3" key="1">
    <citation type="submission" date="2017-09" db="EMBL/GenBank/DDBJ databases">
        <title>Depth-based differentiation of microbial function through sediment-hosted aquifers and enrichment of novel symbionts in the deep terrestrial subsurface.</title>
        <authorList>
            <person name="Probst A.J."/>
            <person name="Ladd B."/>
            <person name="Jarett J.K."/>
            <person name="Geller-Mcgrath D.E."/>
            <person name="Sieber C.M.K."/>
            <person name="Emerson J.B."/>
            <person name="Anantharaman K."/>
            <person name="Thomas B.C."/>
            <person name="Malmstrom R."/>
            <person name="Stieglmeier M."/>
            <person name="Klingl A."/>
            <person name="Woyke T."/>
            <person name="Ryan C.M."/>
            <person name="Banfield J.F."/>
        </authorList>
    </citation>
    <scope>NUCLEOTIDE SEQUENCE [LARGE SCALE GENOMIC DNA]</scope>
</reference>
<dbReference type="InterPro" id="IPR000182">
    <property type="entry name" value="GNAT_dom"/>
</dbReference>
<dbReference type="AlphaFoldDB" id="A0A2H0WL38"/>
<organism evidence="2 3">
    <name type="scientific">Candidatus Tagabacteria bacterium CG09_land_8_20_14_0_10_41_14</name>
    <dbReference type="NCBI Taxonomy" id="1975021"/>
    <lineage>
        <taxon>Bacteria</taxon>
        <taxon>Candidatus Tagaibacteriota</taxon>
    </lineage>
</organism>
<dbReference type="EMBL" id="PEZL01000029">
    <property type="protein sequence ID" value="PIS13394.1"/>
    <property type="molecule type" value="Genomic_DNA"/>
</dbReference>
<name>A0A2H0WL38_9BACT</name>
<comment type="caution">
    <text evidence="2">The sequence shown here is derived from an EMBL/GenBank/DDBJ whole genome shotgun (WGS) entry which is preliminary data.</text>
</comment>
<protein>
    <submittedName>
        <fullName evidence="2">GNAT family N-acetyltransferase</fullName>
    </submittedName>
</protein>
<proteinExistence type="predicted"/>
<keyword evidence="2" id="KW-0808">Transferase</keyword>
<dbReference type="Pfam" id="PF00583">
    <property type="entry name" value="Acetyltransf_1"/>
    <property type="match status" value="1"/>
</dbReference>
<evidence type="ECO:0000259" key="1">
    <source>
        <dbReference type="PROSITE" id="PS51186"/>
    </source>
</evidence>
<sequence length="110" mass="12615">MKTIQDNIQCSGIKVAMRDDHGNEVGRAFLYIMHNDLRAQPFGLMEDVYIAEKIRGQGLGTSLVQKIIVLAKEKGCYKLIATSRYSREKVHQLYTDLGFQDYGKEFRIDL</sequence>
<dbReference type="CDD" id="cd04301">
    <property type="entry name" value="NAT_SF"/>
    <property type="match status" value="1"/>
</dbReference>
<accession>A0A2H0WL38</accession>
<dbReference type="Proteomes" id="UP000230353">
    <property type="component" value="Unassembled WGS sequence"/>
</dbReference>
<dbReference type="InterPro" id="IPR016181">
    <property type="entry name" value="Acyl_CoA_acyltransferase"/>
</dbReference>